<accession>A0A8B9K7P0</accession>
<dbReference type="OrthoDB" id="8946688at2759"/>
<evidence type="ECO:0000313" key="1">
    <source>
        <dbReference type="Ensembl" id="ENSAMXP00005031098.1"/>
    </source>
</evidence>
<protein>
    <submittedName>
        <fullName evidence="1">Uncharacterized protein</fullName>
    </submittedName>
</protein>
<dbReference type="Ensembl" id="ENSAMXT00005034048.1">
    <property type="protein sequence ID" value="ENSAMXP00005031098.1"/>
    <property type="gene ID" value="ENSAMXG00005015283.1"/>
</dbReference>
<reference evidence="1" key="1">
    <citation type="submission" date="2025-08" db="UniProtKB">
        <authorList>
            <consortium name="Ensembl"/>
        </authorList>
    </citation>
    <scope>IDENTIFICATION</scope>
</reference>
<name>A0A8B9K7P0_ASTMX</name>
<dbReference type="AlphaFoldDB" id="A0A8B9K7P0"/>
<sequence>MLITFDCIGGQKLLRFFFPLLAGASVHQYNLLVSEKEALMDLLSDETIVIKPADKGGSIVIQDRKAYVQEIERQLEDTNSYRLLMSDPTFRLNEEIKPVLKKALRETVIQEDEYKFLLQSHLHTCQRFGRETTVFYSSFPPSSRISIFP</sequence>
<organism evidence="1 2">
    <name type="scientific">Astyanax mexicanus</name>
    <name type="common">Blind cave fish</name>
    <name type="synonym">Astyanax fasciatus mexicanus</name>
    <dbReference type="NCBI Taxonomy" id="7994"/>
    <lineage>
        <taxon>Eukaryota</taxon>
        <taxon>Metazoa</taxon>
        <taxon>Chordata</taxon>
        <taxon>Craniata</taxon>
        <taxon>Vertebrata</taxon>
        <taxon>Euteleostomi</taxon>
        <taxon>Actinopterygii</taxon>
        <taxon>Neopterygii</taxon>
        <taxon>Teleostei</taxon>
        <taxon>Ostariophysi</taxon>
        <taxon>Characiformes</taxon>
        <taxon>Characoidei</taxon>
        <taxon>Acestrorhamphidae</taxon>
        <taxon>Acestrorhamphinae</taxon>
        <taxon>Astyanax</taxon>
    </lineage>
</organism>
<dbReference type="Proteomes" id="UP000694621">
    <property type="component" value="Unplaced"/>
</dbReference>
<proteinExistence type="predicted"/>
<evidence type="ECO:0000313" key="2">
    <source>
        <dbReference type="Proteomes" id="UP000694621"/>
    </source>
</evidence>